<comment type="similarity">
    <text evidence="2">Belongs to the MIF family.</text>
</comment>
<dbReference type="Gene3D" id="3.30.429.10">
    <property type="entry name" value="Macrophage Migration Inhibitory Factor"/>
    <property type="match status" value="1"/>
</dbReference>
<evidence type="ECO:0000256" key="4">
    <source>
        <dbReference type="ARBA" id="ARBA00022525"/>
    </source>
</evidence>
<evidence type="ECO:0000256" key="3">
    <source>
        <dbReference type="ARBA" id="ARBA00022514"/>
    </source>
</evidence>
<dbReference type="KEGG" id="mrr:Moror_5129"/>
<organism evidence="13 14">
    <name type="scientific">Moniliophthora roreri (strain MCA 2997)</name>
    <name type="common">Cocoa frosty pod rot fungus</name>
    <name type="synonym">Crinipellis roreri</name>
    <dbReference type="NCBI Taxonomy" id="1381753"/>
    <lineage>
        <taxon>Eukaryota</taxon>
        <taxon>Fungi</taxon>
        <taxon>Dikarya</taxon>
        <taxon>Basidiomycota</taxon>
        <taxon>Agaricomycotina</taxon>
        <taxon>Agaricomycetes</taxon>
        <taxon>Agaricomycetidae</taxon>
        <taxon>Agaricales</taxon>
        <taxon>Marasmiineae</taxon>
        <taxon>Marasmiaceae</taxon>
        <taxon>Moniliophthora</taxon>
    </lineage>
</organism>
<comment type="subcellular location">
    <subcellularLocation>
        <location evidence="1">Secreted</location>
    </subcellularLocation>
</comment>
<accession>V2YC37</accession>
<keyword evidence="14" id="KW-1185">Reference proteome</keyword>
<keyword evidence="3" id="KW-0202">Cytokine</keyword>
<dbReference type="EC" id="5.3.2.1" evidence="9"/>
<dbReference type="EC" id="5.3.3.12" evidence="8"/>
<dbReference type="EMBL" id="AWSO01000571">
    <property type="protein sequence ID" value="ESK89244.1"/>
    <property type="molecule type" value="Genomic_DNA"/>
</dbReference>
<evidence type="ECO:0000313" key="13">
    <source>
        <dbReference type="EMBL" id="ESK89244.1"/>
    </source>
</evidence>
<evidence type="ECO:0000256" key="9">
    <source>
        <dbReference type="ARBA" id="ARBA00039086"/>
    </source>
</evidence>
<comment type="catalytic activity">
    <reaction evidence="6">
        <text>3-phenylpyruvate = enol-phenylpyruvate</text>
        <dbReference type="Rhea" id="RHEA:17097"/>
        <dbReference type="ChEBI" id="CHEBI:16815"/>
        <dbReference type="ChEBI" id="CHEBI:18005"/>
        <dbReference type="EC" id="5.3.2.1"/>
    </reaction>
</comment>
<dbReference type="GO" id="GO:0005615">
    <property type="term" value="C:extracellular space"/>
    <property type="evidence" value="ECO:0007669"/>
    <property type="project" value="UniProtKB-KW"/>
</dbReference>
<comment type="catalytic activity">
    <reaction evidence="7">
        <text>L-dopachrome = 5,6-dihydroxyindole-2-carboxylate</text>
        <dbReference type="Rhea" id="RHEA:13041"/>
        <dbReference type="ChEBI" id="CHEBI:16875"/>
        <dbReference type="ChEBI" id="CHEBI:57509"/>
        <dbReference type="EC" id="5.3.3.12"/>
    </reaction>
</comment>
<evidence type="ECO:0000256" key="6">
    <source>
        <dbReference type="ARBA" id="ARBA00036735"/>
    </source>
</evidence>
<gene>
    <name evidence="13" type="ORF">Moror_5129</name>
</gene>
<reference evidence="13 14" key="1">
    <citation type="journal article" date="2014" name="BMC Genomics">
        <title>Genome and secretome analysis of the hemibiotrophic fungal pathogen, Moniliophthora roreri, which causes frosty pod rot disease of cacao: mechanisms of the biotrophic and necrotrophic phases.</title>
        <authorList>
            <person name="Meinhardt L.W."/>
            <person name="Costa G.G.L."/>
            <person name="Thomazella D.P.T."/>
            <person name="Teixeira P.J.P.L."/>
            <person name="Carazzolle M.F."/>
            <person name="Schuster S.C."/>
            <person name="Carlson J.E."/>
            <person name="Guiltinan M.J."/>
            <person name="Mieczkowski P."/>
            <person name="Farmer A."/>
            <person name="Ramaraj T."/>
            <person name="Crozier J."/>
            <person name="Davis R.E."/>
            <person name="Shao J."/>
            <person name="Melnick R.L."/>
            <person name="Pereira G.A.G."/>
            <person name="Bailey B.A."/>
        </authorList>
    </citation>
    <scope>NUCLEOTIDE SEQUENCE [LARGE SCALE GENOMIC DNA]</scope>
    <source>
        <strain evidence="13 14">MCA 2997</strain>
    </source>
</reference>
<keyword evidence="4" id="KW-0964">Secreted</keyword>
<keyword evidence="5" id="KW-0413">Isomerase</keyword>
<dbReference type="Proteomes" id="UP000017559">
    <property type="component" value="Unassembled WGS sequence"/>
</dbReference>
<evidence type="ECO:0000256" key="7">
    <source>
        <dbReference type="ARBA" id="ARBA00036823"/>
    </source>
</evidence>
<dbReference type="GO" id="GO:0050178">
    <property type="term" value="F:phenylpyruvate tautomerase activity"/>
    <property type="evidence" value="ECO:0007669"/>
    <property type="project" value="UniProtKB-EC"/>
</dbReference>
<sequence>MQLRWRMHRTVYKSRIHVLQTLNTMPIITFETNVKIHNPDAFAMSLSETFTPFLGFPEQYVQITINEGKAMTFGRSTDPICVCSIVTIKAGEGDHNERVIGALTEFAERKLGICSDRQAIVFLNPGKKNIGFQGQTLDVLMPELN</sequence>
<evidence type="ECO:0000256" key="1">
    <source>
        <dbReference type="ARBA" id="ARBA00004613"/>
    </source>
</evidence>
<dbReference type="AlphaFoldDB" id="V2YC37"/>
<dbReference type="InterPro" id="IPR001398">
    <property type="entry name" value="Macrophage_inhib_fac"/>
</dbReference>
<name>V2YC37_MONRO</name>
<dbReference type="PANTHER" id="PTHR11954">
    <property type="entry name" value="D-DOPACHROME DECARBOXYLASE"/>
    <property type="match status" value="1"/>
</dbReference>
<comment type="caution">
    <text evidence="13">The sequence shown here is derived from an EMBL/GenBank/DDBJ whole genome shotgun (WGS) entry which is preliminary data.</text>
</comment>
<dbReference type="InterPro" id="IPR014347">
    <property type="entry name" value="Tautomerase/MIF_sf"/>
</dbReference>
<evidence type="ECO:0000256" key="2">
    <source>
        <dbReference type="ARBA" id="ARBA00005851"/>
    </source>
</evidence>
<dbReference type="HOGENOM" id="CLU_129906_1_0_1"/>
<dbReference type="GO" id="GO:0004167">
    <property type="term" value="F:dopachrome isomerase activity"/>
    <property type="evidence" value="ECO:0007669"/>
    <property type="project" value="UniProtKB-EC"/>
</dbReference>
<dbReference type="STRING" id="1381753.V2YC37"/>
<evidence type="ECO:0000256" key="12">
    <source>
        <dbReference type="ARBA" id="ARBA00042730"/>
    </source>
</evidence>
<evidence type="ECO:0000256" key="8">
    <source>
        <dbReference type="ARBA" id="ARBA00038932"/>
    </source>
</evidence>
<proteinExistence type="inferred from homology"/>
<dbReference type="Pfam" id="PF01187">
    <property type="entry name" value="MIF"/>
    <property type="match status" value="1"/>
</dbReference>
<dbReference type="SUPFAM" id="SSF55331">
    <property type="entry name" value="Tautomerase/MIF"/>
    <property type="match status" value="1"/>
</dbReference>
<dbReference type="PANTHER" id="PTHR11954:SF6">
    <property type="entry name" value="MACROPHAGE MIGRATION INHIBITORY FACTOR"/>
    <property type="match status" value="1"/>
</dbReference>
<dbReference type="OrthoDB" id="255819at2759"/>
<protein>
    <recommendedName>
        <fullName evidence="12">L-dopachrome isomerase</fullName>
        <ecNumber evidence="9">5.3.2.1</ecNumber>
        <ecNumber evidence="8">5.3.3.12</ecNumber>
    </recommendedName>
    <alternativeName>
        <fullName evidence="10">L-dopachrome tautomerase</fullName>
    </alternativeName>
    <alternativeName>
        <fullName evidence="11">Phenylpyruvate tautomerase</fullName>
    </alternativeName>
</protein>
<evidence type="ECO:0000313" key="14">
    <source>
        <dbReference type="Proteomes" id="UP000017559"/>
    </source>
</evidence>
<evidence type="ECO:0000256" key="5">
    <source>
        <dbReference type="ARBA" id="ARBA00023235"/>
    </source>
</evidence>
<evidence type="ECO:0000256" key="10">
    <source>
        <dbReference type="ARBA" id="ARBA00041631"/>
    </source>
</evidence>
<evidence type="ECO:0000256" key="11">
    <source>
        <dbReference type="ARBA" id="ARBA00041912"/>
    </source>
</evidence>